<dbReference type="CDD" id="cd02440">
    <property type="entry name" value="AdoMet_MTases"/>
    <property type="match status" value="1"/>
</dbReference>
<keyword evidence="10" id="KW-1185">Reference proteome</keyword>
<dbReference type="Pfam" id="PF13649">
    <property type="entry name" value="Methyltransf_25"/>
    <property type="match status" value="1"/>
</dbReference>
<dbReference type="OrthoDB" id="540004at2759"/>
<dbReference type="Pfam" id="PF06859">
    <property type="entry name" value="Bin3"/>
    <property type="match status" value="1"/>
</dbReference>
<dbReference type="GO" id="GO:0032259">
    <property type="term" value="P:methylation"/>
    <property type="evidence" value="ECO:0007669"/>
    <property type="project" value="UniProtKB-KW"/>
</dbReference>
<dbReference type="Proteomes" id="UP000093000">
    <property type="component" value="Unassembled WGS sequence"/>
</dbReference>
<protein>
    <recommendedName>
        <fullName evidence="6">RNA methyltransferase</fullName>
        <ecNumber evidence="6">2.1.1.-</ecNumber>
    </recommendedName>
</protein>
<evidence type="ECO:0000256" key="6">
    <source>
        <dbReference type="RuleBase" id="RU367087"/>
    </source>
</evidence>
<dbReference type="GO" id="GO:0008173">
    <property type="term" value="F:RNA methyltransferase activity"/>
    <property type="evidence" value="ECO:0007669"/>
    <property type="project" value="UniProtKB-UniRule"/>
</dbReference>
<feature type="domain" description="Bin3-type SAM" evidence="8">
    <location>
        <begin position="64"/>
        <end position="295"/>
    </location>
</feature>
<dbReference type="InterPro" id="IPR010675">
    <property type="entry name" value="Bin3_C"/>
</dbReference>
<dbReference type="EMBL" id="LUGH01000229">
    <property type="protein sequence ID" value="OBZ87332.1"/>
    <property type="molecule type" value="Genomic_DNA"/>
</dbReference>
<accession>A0A1C7NE13</accession>
<comment type="caution">
    <text evidence="9">The sequence shown here is derived from an EMBL/GenBank/DDBJ whole genome shotgun (WGS) entry which is preliminary data.</text>
</comment>
<evidence type="ECO:0000256" key="4">
    <source>
        <dbReference type="ARBA" id="ARBA00022691"/>
    </source>
</evidence>
<dbReference type="FunCoup" id="A0A1C7NE13">
    <property type="interactions" value="18"/>
</dbReference>
<dbReference type="Gene3D" id="3.40.50.150">
    <property type="entry name" value="Vaccinia Virus protein VP39"/>
    <property type="match status" value="1"/>
</dbReference>
<feature type="region of interest" description="Disordered" evidence="7">
    <location>
        <begin position="1"/>
        <end position="22"/>
    </location>
</feature>
<sequence>MKRASTEESDHQTKRTKQVLGAKSKGAIYHKEQDKQKLPFGKYIYGNYQGYYTSRRKQGNAAIDPRLDLLDGSYFDRKHILDIGCNSGNITLAIAKKYNIASIEGVDIDPTLIHKANTNLRVVYSLGHPTESTSIDLSLRFHHFPQCMTNMFGLLPIALPPNHPKPKEFPYTVEFKAADWTEAKVERTYDTILALSITKWIQLHHGDKGLKQFFKKIYDALVPGGVFVLEPQEFSTYQRRAKQIDPSKDVNELEFRPEDYDDFLINQLGFKESRHLGIPEERVKGFSRPVILYIK</sequence>
<dbReference type="STRING" id="101091.A0A1C7NE13"/>
<dbReference type="GO" id="GO:0008171">
    <property type="term" value="F:O-methyltransferase activity"/>
    <property type="evidence" value="ECO:0007669"/>
    <property type="project" value="UniProtKB-UniRule"/>
</dbReference>
<dbReference type="AlphaFoldDB" id="A0A1C7NE13"/>
<dbReference type="InParanoid" id="A0A1C7NE13"/>
<evidence type="ECO:0000256" key="7">
    <source>
        <dbReference type="SAM" id="MobiDB-lite"/>
    </source>
</evidence>
<evidence type="ECO:0000256" key="1">
    <source>
        <dbReference type="ARBA" id="ARBA00008361"/>
    </source>
</evidence>
<dbReference type="PANTHER" id="PTHR12315:SF0">
    <property type="entry name" value="7SK SNRNA METHYLPHOSPHATE CAPPING ENZYME"/>
    <property type="match status" value="1"/>
</dbReference>
<dbReference type="SUPFAM" id="SSF53335">
    <property type="entry name" value="S-adenosyl-L-methionine-dependent methyltransferases"/>
    <property type="match status" value="1"/>
</dbReference>
<keyword evidence="4 5" id="KW-0949">S-adenosyl-L-methionine</keyword>
<evidence type="ECO:0000259" key="8">
    <source>
        <dbReference type="PROSITE" id="PS51515"/>
    </source>
</evidence>
<reference evidence="9 10" key="1">
    <citation type="submission" date="2016-03" db="EMBL/GenBank/DDBJ databases">
        <title>Choanephora cucurbitarum.</title>
        <authorList>
            <person name="Min B."/>
            <person name="Park H."/>
            <person name="Park J.-H."/>
            <person name="Shin H.-D."/>
            <person name="Choi I.-G."/>
        </authorList>
    </citation>
    <scope>NUCLEOTIDE SEQUENCE [LARGE SCALE GENOMIC DNA]</scope>
    <source>
        <strain evidence="9 10">KUS-F28377</strain>
    </source>
</reference>
<comment type="similarity">
    <text evidence="1 6">Belongs to the methyltransferase superfamily.</text>
</comment>
<dbReference type="InterPro" id="IPR041698">
    <property type="entry name" value="Methyltransf_25"/>
</dbReference>
<evidence type="ECO:0000256" key="3">
    <source>
        <dbReference type="ARBA" id="ARBA00022679"/>
    </source>
</evidence>
<proteinExistence type="inferred from homology"/>
<dbReference type="PROSITE" id="PS51515">
    <property type="entry name" value="BIN3_SAM"/>
    <property type="match status" value="1"/>
</dbReference>
<dbReference type="InterPro" id="IPR029063">
    <property type="entry name" value="SAM-dependent_MTases_sf"/>
</dbReference>
<evidence type="ECO:0000313" key="9">
    <source>
        <dbReference type="EMBL" id="OBZ87332.1"/>
    </source>
</evidence>
<dbReference type="EC" id="2.1.1.-" evidence="6"/>
<dbReference type="GO" id="GO:0040031">
    <property type="term" value="P:snRNA modification"/>
    <property type="evidence" value="ECO:0007669"/>
    <property type="project" value="TreeGrafter"/>
</dbReference>
<keyword evidence="3 6" id="KW-0808">Transferase</keyword>
<dbReference type="GO" id="GO:0017069">
    <property type="term" value="F:snRNA binding"/>
    <property type="evidence" value="ECO:0007669"/>
    <property type="project" value="TreeGrafter"/>
</dbReference>
<organism evidence="9 10">
    <name type="scientific">Choanephora cucurbitarum</name>
    <dbReference type="NCBI Taxonomy" id="101091"/>
    <lineage>
        <taxon>Eukaryota</taxon>
        <taxon>Fungi</taxon>
        <taxon>Fungi incertae sedis</taxon>
        <taxon>Mucoromycota</taxon>
        <taxon>Mucoromycotina</taxon>
        <taxon>Mucoromycetes</taxon>
        <taxon>Mucorales</taxon>
        <taxon>Mucorineae</taxon>
        <taxon>Choanephoraceae</taxon>
        <taxon>Choanephoroideae</taxon>
        <taxon>Choanephora</taxon>
    </lineage>
</organism>
<evidence type="ECO:0000313" key="10">
    <source>
        <dbReference type="Proteomes" id="UP000093000"/>
    </source>
</evidence>
<keyword evidence="2 6" id="KW-0489">Methyltransferase</keyword>
<evidence type="ECO:0000256" key="5">
    <source>
        <dbReference type="PROSITE-ProRule" id="PRU00848"/>
    </source>
</evidence>
<dbReference type="InterPro" id="IPR024160">
    <property type="entry name" value="BIN3_SAM-bd_dom"/>
</dbReference>
<gene>
    <name evidence="9" type="primary">Y17G7B.18</name>
    <name evidence="9" type="ORF">A0J61_04617</name>
</gene>
<evidence type="ECO:0000256" key="2">
    <source>
        <dbReference type="ARBA" id="ARBA00022603"/>
    </source>
</evidence>
<name>A0A1C7NE13_9FUNG</name>
<dbReference type="InterPro" id="IPR039772">
    <property type="entry name" value="Bin3-like"/>
</dbReference>
<feature type="compositionally biased region" description="Basic and acidic residues" evidence="7">
    <location>
        <begin position="1"/>
        <end position="13"/>
    </location>
</feature>
<dbReference type="PANTHER" id="PTHR12315">
    <property type="entry name" value="BICOID-INTERACTING PROTEIN RELATED"/>
    <property type="match status" value="1"/>
</dbReference>